<dbReference type="InterPro" id="IPR000424">
    <property type="entry name" value="Primosome_PriB/ssb"/>
</dbReference>
<dbReference type="Proteomes" id="UP001589733">
    <property type="component" value="Unassembled WGS sequence"/>
</dbReference>
<dbReference type="CDD" id="cd04496">
    <property type="entry name" value="SSB_OBF"/>
    <property type="match status" value="2"/>
</dbReference>
<accession>A0ABV6B225</accession>
<name>A0ABV6B225_9DEIO</name>
<dbReference type="SUPFAM" id="SSF50249">
    <property type="entry name" value="Nucleic acid-binding proteins"/>
    <property type="match status" value="2"/>
</dbReference>
<evidence type="ECO:0000256" key="3">
    <source>
        <dbReference type="RuleBase" id="RU000524"/>
    </source>
</evidence>
<dbReference type="EMBL" id="JBHLYR010000053">
    <property type="protein sequence ID" value="MFB9993745.1"/>
    <property type="molecule type" value="Genomic_DNA"/>
</dbReference>
<dbReference type="Gene3D" id="2.40.50.140">
    <property type="entry name" value="Nucleic acid-binding proteins"/>
    <property type="match status" value="2"/>
</dbReference>
<gene>
    <name evidence="4" type="primary">ssb</name>
    <name evidence="4" type="ORF">ACFFLM_17440</name>
</gene>
<evidence type="ECO:0000256" key="1">
    <source>
        <dbReference type="ARBA" id="ARBA00023125"/>
    </source>
</evidence>
<dbReference type="PANTHER" id="PTHR10302">
    <property type="entry name" value="SINGLE-STRANDED DNA-BINDING PROTEIN"/>
    <property type="match status" value="1"/>
</dbReference>
<evidence type="ECO:0000313" key="5">
    <source>
        <dbReference type="Proteomes" id="UP001589733"/>
    </source>
</evidence>
<dbReference type="InterPro" id="IPR011344">
    <property type="entry name" value="ssDNA-bd"/>
</dbReference>
<protein>
    <recommendedName>
        <fullName evidence="3">Single-stranded DNA-binding protein</fullName>
    </recommendedName>
</protein>
<organism evidence="4 5">
    <name type="scientific">Deinococcus oregonensis</name>
    <dbReference type="NCBI Taxonomy" id="1805970"/>
    <lineage>
        <taxon>Bacteria</taxon>
        <taxon>Thermotogati</taxon>
        <taxon>Deinococcota</taxon>
        <taxon>Deinococci</taxon>
        <taxon>Deinococcales</taxon>
        <taxon>Deinococcaceae</taxon>
        <taxon>Deinococcus</taxon>
    </lineage>
</organism>
<dbReference type="PANTHER" id="PTHR10302:SF27">
    <property type="entry name" value="SINGLE-STRANDED DNA-BINDING PROTEIN"/>
    <property type="match status" value="1"/>
</dbReference>
<dbReference type="Pfam" id="PF00436">
    <property type="entry name" value="SSB"/>
    <property type="match status" value="2"/>
</dbReference>
<dbReference type="GO" id="GO:0003677">
    <property type="term" value="F:DNA binding"/>
    <property type="evidence" value="ECO:0007669"/>
    <property type="project" value="UniProtKB-KW"/>
</dbReference>
<sequence>MKSIAQLNLIGIVVRPLASRTVAGTDFAEGTIALDSMLNGRKITNYVPLTFIGGAAKSAAERLTPGTAVSIQATVRQEKWTTTDGQKRSKVRVQALRHEVLDGDFATISDKNGGLRLADGVNSALLGGNLVATPVIRYTPSGDQVTDFTLALNEKFTNRQGEVVERTSFVDITAWKEIAQQVAALPKGTALTVIGATVSESWTDKDGNKRSSLKFEAAQIFVVQPPQGGRQTSSVPVNDTLSDADAKEFIDSLSEEEDMPF</sequence>
<evidence type="ECO:0000256" key="2">
    <source>
        <dbReference type="PROSITE-ProRule" id="PRU00252"/>
    </source>
</evidence>
<keyword evidence="5" id="KW-1185">Reference proteome</keyword>
<keyword evidence="1 2" id="KW-0238">DNA-binding</keyword>
<dbReference type="RefSeq" id="WP_380013186.1">
    <property type="nucleotide sequence ID" value="NZ_JBHLYR010000053.1"/>
</dbReference>
<reference evidence="4 5" key="1">
    <citation type="submission" date="2024-09" db="EMBL/GenBank/DDBJ databases">
        <authorList>
            <person name="Sun Q."/>
            <person name="Mori K."/>
        </authorList>
    </citation>
    <scope>NUCLEOTIDE SEQUENCE [LARGE SCALE GENOMIC DNA]</scope>
    <source>
        <strain evidence="4 5">JCM 13503</strain>
    </source>
</reference>
<proteinExistence type="predicted"/>
<dbReference type="PROSITE" id="PS50935">
    <property type="entry name" value="SSB"/>
    <property type="match status" value="2"/>
</dbReference>
<dbReference type="InterPro" id="IPR012340">
    <property type="entry name" value="NA-bd_OB-fold"/>
</dbReference>
<comment type="caution">
    <text evidence="4">The sequence shown here is derived from an EMBL/GenBank/DDBJ whole genome shotgun (WGS) entry which is preliminary data.</text>
</comment>
<evidence type="ECO:0000313" key="4">
    <source>
        <dbReference type="EMBL" id="MFB9993745.1"/>
    </source>
</evidence>
<dbReference type="NCBIfam" id="TIGR00621">
    <property type="entry name" value="ssb"/>
    <property type="match status" value="1"/>
</dbReference>